<evidence type="ECO:0000256" key="3">
    <source>
        <dbReference type="ARBA" id="ARBA00022515"/>
    </source>
</evidence>
<dbReference type="GO" id="GO:0006270">
    <property type="term" value="P:DNA replication initiation"/>
    <property type="evidence" value="ECO:0007669"/>
    <property type="project" value="TreeGrafter"/>
</dbReference>
<evidence type="ECO:0000313" key="10">
    <source>
        <dbReference type="Proteomes" id="UP001168972"/>
    </source>
</evidence>
<feature type="domain" description="DNA primase large subunit C-terminal" evidence="8">
    <location>
        <begin position="315"/>
        <end position="484"/>
    </location>
</feature>
<evidence type="ECO:0000256" key="1">
    <source>
        <dbReference type="ARBA" id="ARBA00001966"/>
    </source>
</evidence>
<reference evidence="9" key="2">
    <citation type="submission" date="2023-03" db="EMBL/GenBank/DDBJ databases">
        <authorList>
            <person name="Inwood S.N."/>
            <person name="Skelly J.G."/>
            <person name="Guhlin J."/>
            <person name="Harrop T.W.R."/>
            <person name="Goldson S.G."/>
            <person name="Dearden P.K."/>
        </authorList>
    </citation>
    <scope>NUCLEOTIDE SEQUENCE</scope>
    <source>
        <strain evidence="9">Lincoln</strain>
        <tissue evidence="9">Whole body</tissue>
    </source>
</reference>
<keyword evidence="7" id="KW-0411">Iron-sulfur</keyword>
<gene>
    <name evidence="9" type="ORF">PV327_002453</name>
</gene>
<keyword evidence="10" id="KW-1185">Reference proteome</keyword>
<dbReference type="GO" id="GO:0051539">
    <property type="term" value="F:4 iron, 4 sulfur cluster binding"/>
    <property type="evidence" value="ECO:0007669"/>
    <property type="project" value="UniProtKB-KW"/>
</dbReference>
<evidence type="ECO:0000259" key="8">
    <source>
        <dbReference type="Pfam" id="PF04104"/>
    </source>
</evidence>
<proteinExistence type="predicted"/>
<reference evidence="9" key="1">
    <citation type="journal article" date="2023" name="bioRxiv">
        <title>Scaffold-level genome assemblies of two parasitoid biocontrol wasps reveal the parthenogenesis mechanism and an associated novel virus.</title>
        <authorList>
            <person name="Inwood S."/>
            <person name="Skelly J."/>
            <person name="Guhlin J."/>
            <person name="Harrop T."/>
            <person name="Goldson S."/>
            <person name="Dearden P."/>
        </authorList>
    </citation>
    <scope>NUCLEOTIDE SEQUENCE</scope>
    <source>
        <strain evidence="9">Lincoln</strain>
        <tissue evidence="9">Whole body</tissue>
    </source>
</reference>
<organism evidence="9 10">
    <name type="scientific">Microctonus hyperodae</name>
    <name type="common">Parasitoid wasp</name>
    <dbReference type="NCBI Taxonomy" id="165561"/>
    <lineage>
        <taxon>Eukaryota</taxon>
        <taxon>Metazoa</taxon>
        <taxon>Ecdysozoa</taxon>
        <taxon>Arthropoda</taxon>
        <taxon>Hexapoda</taxon>
        <taxon>Insecta</taxon>
        <taxon>Pterygota</taxon>
        <taxon>Neoptera</taxon>
        <taxon>Endopterygota</taxon>
        <taxon>Hymenoptera</taxon>
        <taxon>Apocrita</taxon>
        <taxon>Ichneumonoidea</taxon>
        <taxon>Braconidae</taxon>
        <taxon>Euphorinae</taxon>
        <taxon>Microctonus</taxon>
    </lineage>
</organism>
<accession>A0AA39FFL9</accession>
<dbReference type="PANTHER" id="PTHR10537">
    <property type="entry name" value="DNA PRIMASE LARGE SUBUNIT"/>
    <property type="match status" value="1"/>
</dbReference>
<dbReference type="Pfam" id="PF26466">
    <property type="entry name" value="DNA_primase_lrg_N"/>
    <property type="match status" value="1"/>
</dbReference>
<keyword evidence="5" id="KW-0479">Metal-binding</keyword>
<dbReference type="Proteomes" id="UP001168972">
    <property type="component" value="Unassembled WGS sequence"/>
</dbReference>
<evidence type="ECO:0000313" key="9">
    <source>
        <dbReference type="EMBL" id="KAK0168677.1"/>
    </source>
</evidence>
<dbReference type="PANTHER" id="PTHR10537:SF3">
    <property type="entry name" value="DNA PRIMASE LARGE SUBUNIT"/>
    <property type="match status" value="1"/>
</dbReference>
<evidence type="ECO:0000256" key="5">
    <source>
        <dbReference type="ARBA" id="ARBA00022723"/>
    </source>
</evidence>
<evidence type="ECO:0000256" key="4">
    <source>
        <dbReference type="ARBA" id="ARBA00022705"/>
    </source>
</evidence>
<evidence type="ECO:0000256" key="2">
    <source>
        <dbReference type="ARBA" id="ARBA00022485"/>
    </source>
</evidence>
<keyword evidence="3" id="KW-0639">Primosome</keyword>
<dbReference type="GO" id="GO:0046872">
    <property type="term" value="F:metal ion binding"/>
    <property type="evidence" value="ECO:0007669"/>
    <property type="project" value="UniProtKB-KW"/>
</dbReference>
<keyword evidence="2" id="KW-0004">4Fe-4S</keyword>
<keyword evidence="6" id="KW-0408">Iron</keyword>
<dbReference type="Pfam" id="PF04104">
    <property type="entry name" value="DNA_primase_lrg"/>
    <property type="match status" value="1"/>
</dbReference>
<dbReference type="InterPro" id="IPR007238">
    <property type="entry name" value="DNA_primase_lsu_euk/arc"/>
</dbReference>
<name>A0AA39FFL9_MICHY</name>
<sequence length="567" mass="66373">MWRNMAFDQTASFCGLDMTVRINDSSDETATIKYTRKSDSQLQQIYPLDIQFYTRIPCPILVEKMKALVKERVLALKEIHLVMKNPDHATLKDKRKFVTTKLGIMRLHRYAKFINSKGHETYSVEELEDRIADHASFVALRLAVASNKEEKDMHRRIEEQLFHMRVSALDNEGISQLLAFNKIEYEKISNIERIKLKDVLIELLHNPEEYDSTDFFKIPILPLLGFIKVNDVYLQDGTAFVPLEQMRGVLRAHYHNHLVYEAAAINTNNLDAAYRFVDGCGKFNEFFHYCCEEFQIMQHKIMKESNISIRMIDMLAETAFPPCMRMIHDYLRERHHLKHESRLQYTLFLKGIGLKVKDTLTLFRDEFIKTVSLERFEKEYTYYIYHAYGMRGRKYDTPPKDCYQIIHSTIPFGDCNGCIFSNSGVADIEELGRKMTRWNISAEHIDDMIDYTKNGECGYACAKYFHAINKYALTEPITHPNKFFIESRRLSNLPTGCISDESEDSDNEICDENSYPEIPSDVDNKLLSMDAFHETHFEFVEMLISWEFQKSAKNLKPGSMIKLKRKR</sequence>
<dbReference type="AlphaFoldDB" id="A0AA39FFL9"/>
<dbReference type="GO" id="GO:0006269">
    <property type="term" value="P:DNA replication, synthesis of primer"/>
    <property type="evidence" value="ECO:0007669"/>
    <property type="project" value="UniProtKB-KW"/>
</dbReference>
<evidence type="ECO:0000256" key="6">
    <source>
        <dbReference type="ARBA" id="ARBA00023004"/>
    </source>
</evidence>
<protein>
    <recommendedName>
        <fullName evidence="8">DNA primase large subunit C-terminal domain-containing protein</fullName>
    </recommendedName>
</protein>
<dbReference type="EMBL" id="JAQQBR010001831">
    <property type="protein sequence ID" value="KAK0168677.1"/>
    <property type="molecule type" value="Genomic_DNA"/>
</dbReference>
<keyword evidence="4" id="KW-0235">DNA replication</keyword>
<comment type="cofactor">
    <cofactor evidence="1">
        <name>[4Fe-4S] cluster</name>
        <dbReference type="ChEBI" id="CHEBI:49883"/>
    </cofactor>
</comment>
<dbReference type="InterPro" id="IPR058560">
    <property type="entry name" value="DNA_primase_C"/>
</dbReference>
<dbReference type="Gene3D" id="1.20.930.80">
    <property type="match status" value="1"/>
</dbReference>
<dbReference type="GO" id="GO:0005658">
    <property type="term" value="C:alpha DNA polymerase:primase complex"/>
    <property type="evidence" value="ECO:0007669"/>
    <property type="project" value="TreeGrafter"/>
</dbReference>
<comment type="caution">
    <text evidence="9">The sequence shown here is derived from an EMBL/GenBank/DDBJ whole genome shotgun (WGS) entry which is preliminary data.</text>
</comment>
<evidence type="ECO:0000256" key="7">
    <source>
        <dbReference type="ARBA" id="ARBA00023014"/>
    </source>
</evidence>